<feature type="region of interest" description="Disordered" evidence="8">
    <location>
        <begin position="166"/>
        <end position="185"/>
    </location>
</feature>
<feature type="compositionally biased region" description="Basic and acidic residues" evidence="8">
    <location>
        <begin position="231"/>
        <end position="242"/>
    </location>
</feature>
<keyword evidence="12" id="KW-1185">Reference proteome</keyword>
<feature type="region of interest" description="Disordered" evidence="8">
    <location>
        <begin position="215"/>
        <end position="242"/>
    </location>
</feature>
<reference evidence="11 12" key="1">
    <citation type="submission" date="2019-06" db="EMBL/GenBank/DDBJ databases">
        <authorList>
            <person name="Broberg M."/>
        </authorList>
    </citation>
    <scope>NUCLEOTIDE SEQUENCE [LARGE SCALE GENOMIC DNA]</scope>
</reference>
<dbReference type="InterPro" id="IPR050278">
    <property type="entry name" value="Serine_Prot_S9B/DPPIV"/>
</dbReference>
<dbReference type="InterPro" id="IPR002469">
    <property type="entry name" value="Peptidase_S9B_N"/>
</dbReference>
<dbReference type="InterPro" id="IPR029058">
    <property type="entry name" value="AB_hydrolase_fold"/>
</dbReference>
<feature type="region of interest" description="Disordered" evidence="8">
    <location>
        <begin position="854"/>
        <end position="902"/>
    </location>
</feature>
<dbReference type="EMBL" id="CABFNS010000830">
    <property type="protein sequence ID" value="VUC31277.1"/>
    <property type="molecule type" value="Genomic_DNA"/>
</dbReference>
<evidence type="ECO:0000259" key="10">
    <source>
        <dbReference type="Pfam" id="PF00930"/>
    </source>
</evidence>
<dbReference type="Pfam" id="PF00326">
    <property type="entry name" value="Peptidase_S9"/>
    <property type="match status" value="1"/>
</dbReference>
<evidence type="ECO:0000259" key="9">
    <source>
        <dbReference type="Pfam" id="PF00326"/>
    </source>
</evidence>
<dbReference type="Pfam" id="PF00930">
    <property type="entry name" value="DPPIV_N"/>
    <property type="match status" value="1"/>
</dbReference>
<evidence type="ECO:0000256" key="8">
    <source>
        <dbReference type="SAM" id="MobiDB-lite"/>
    </source>
</evidence>
<protein>
    <recommendedName>
        <fullName evidence="4">Probable dipeptidyl-aminopeptidase B</fullName>
        <ecNumber evidence="3">3.4.14.5</ecNumber>
    </recommendedName>
</protein>
<feature type="compositionally biased region" description="Basic and acidic residues" evidence="8">
    <location>
        <begin position="268"/>
        <end position="278"/>
    </location>
</feature>
<name>A0ABY6UM02_BIOOC</name>
<comment type="similarity">
    <text evidence="2">Belongs to the peptidase S9B family.</text>
</comment>
<keyword evidence="6" id="KW-0720">Serine protease</keyword>
<gene>
    <name evidence="11" type="ORF">CLO192961_LOCUS300587</name>
</gene>
<evidence type="ECO:0000256" key="3">
    <source>
        <dbReference type="ARBA" id="ARBA00012062"/>
    </source>
</evidence>
<feature type="domain" description="Dipeptidylpeptidase IV N-terminal" evidence="10">
    <location>
        <begin position="293"/>
        <end position="552"/>
    </location>
</feature>
<dbReference type="Gene3D" id="3.40.50.1820">
    <property type="entry name" value="alpha/beta hydrolase"/>
    <property type="match status" value="1"/>
</dbReference>
<proteinExistence type="inferred from homology"/>
<feature type="compositionally biased region" description="Low complexity" evidence="8">
    <location>
        <begin position="866"/>
        <end position="889"/>
    </location>
</feature>
<dbReference type="EC" id="3.4.14.5" evidence="3"/>
<dbReference type="SUPFAM" id="SSF49468">
    <property type="entry name" value="VHL"/>
    <property type="match status" value="1"/>
</dbReference>
<evidence type="ECO:0000313" key="12">
    <source>
        <dbReference type="Proteomes" id="UP000766486"/>
    </source>
</evidence>
<dbReference type="Proteomes" id="UP000766486">
    <property type="component" value="Unassembled WGS sequence"/>
</dbReference>
<feature type="region of interest" description="Disordered" evidence="8">
    <location>
        <begin position="258"/>
        <end position="297"/>
    </location>
</feature>
<dbReference type="InterPro" id="IPR036208">
    <property type="entry name" value="VHL_sf"/>
</dbReference>
<evidence type="ECO:0000313" key="11">
    <source>
        <dbReference type="EMBL" id="VUC31277.1"/>
    </source>
</evidence>
<keyword evidence="5" id="KW-0031">Aminopeptidase</keyword>
<dbReference type="SUPFAM" id="SSF53474">
    <property type="entry name" value="alpha/beta-Hydrolases"/>
    <property type="match status" value="1"/>
</dbReference>
<dbReference type="PANTHER" id="PTHR11731">
    <property type="entry name" value="PROTEASE FAMILY S9B,C DIPEPTIDYL-PEPTIDASE IV-RELATED"/>
    <property type="match status" value="1"/>
</dbReference>
<feature type="compositionally biased region" description="Acidic residues" evidence="8">
    <location>
        <begin position="217"/>
        <end position="230"/>
    </location>
</feature>
<evidence type="ECO:0000256" key="4">
    <source>
        <dbReference type="ARBA" id="ARBA00014118"/>
    </source>
</evidence>
<evidence type="ECO:0000256" key="2">
    <source>
        <dbReference type="ARBA" id="ARBA00006150"/>
    </source>
</evidence>
<organism evidence="11 12">
    <name type="scientific">Bionectria ochroleuca</name>
    <name type="common">Gliocladium roseum</name>
    <dbReference type="NCBI Taxonomy" id="29856"/>
    <lineage>
        <taxon>Eukaryota</taxon>
        <taxon>Fungi</taxon>
        <taxon>Dikarya</taxon>
        <taxon>Ascomycota</taxon>
        <taxon>Pezizomycotina</taxon>
        <taxon>Sordariomycetes</taxon>
        <taxon>Hypocreomycetidae</taxon>
        <taxon>Hypocreales</taxon>
        <taxon>Bionectriaceae</taxon>
        <taxon>Clonostachys</taxon>
    </lineage>
</organism>
<dbReference type="SUPFAM" id="SSF82171">
    <property type="entry name" value="DPP6 N-terminal domain-like"/>
    <property type="match status" value="1"/>
</dbReference>
<evidence type="ECO:0000256" key="7">
    <source>
        <dbReference type="ARBA" id="ARBA00023180"/>
    </source>
</evidence>
<evidence type="ECO:0000256" key="1">
    <source>
        <dbReference type="ARBA" id="ARBA00001257"/>
    </source>
</evidence>
<accession>A0ABY6UM02</accession>
<keyword evidence="5" id="KW-0645">Protease</keyword>
<keyword evidence="7" id="KW-0325">Glycoprotein</keyword>
<comment type="caution">
    <text evidence="11">The sequence shown here is derived from an EMBL/GenBank/DDBJ whole genome shotgun (WGS) entry which is preliminary data.</text>
</comment>
<dbReference type="InterPro" id="IPR001375">
    <property type="entry name" value="Peptidase_S9_cat"/>
</dbReference>
<feature type="domain" description="Peptidase S9 prolyl oligopeptidase catalytic" evidence="9">
    <location>
        <begin position="647"/>
        <end position="832"/>
    </location>
</feature>
<evidence type="ECO:0000256" key="6">
    <source>
        <dbReference type="ARBA" id="ARBA00022825"/>
    </source>
</evidence>
<sequence>MSSISIEGECLQETFVAPQWLPDGNSFWYRQRTSPGKYAFIYVDILKKASGPAFDHAALAKDLSEHAGTEIDPESLPFTWIELGVDTSVVHFTYQGRKWEYDPVTGLSEWDGRFAHRKRGFLRKTIESRTLTNSSVNFSFTNHTRANLRMYWVDYEGKSIFYRGIGPGDTKRQRSQPGHIWQLKSDSPDDADIIYRIPKDQDILIVDEMDLDKTAAEENDEGEAAADEQTEERPEGDVKDGKEGEIFVIEDNLWMEDGDGNRFQLSDHPPRYTAKEDDAQGQAAQDNTQKSPEEDLTYDNRMIFKSPDGKFVIAWQHTPFPDDKIWLLNYATGDKVVPQLKERAFRKAGDRVREDRPRLFSLTTKAEVPTEDDLFTGQYNLYNIGWGENGEYRFIFNQRGHQCMRVLGIGCDGSIRVLLEEKSETFIDYLTKLYYQVVKVDGSEKMIWASERDGHNHLYMLDLEKGEIQHQITSGNWNVNRVEHIDHDTGELWISAYGFNEDEDPYHIHLIHVRFDGSECLAVTEGDGTHLWNWSPDKRFFIDTASRVDLPPRTTVRSAKTGELLVVLNEVKSEDLKEKGWVPLERFSALGRDGKTLIYGVIALPRNFDKTKTYPVLEYIYAKPHEFYTPKRFGQGGGLYSWATFVNAITVQIDGMGTNWRSKTFHNMCYKNLSDAGLPDRILWMKEAAKTRPWMDLSRVGIVGTSAGATNTVSAILHHGDFYKVAAADSGSHDIRIDYLSWAESCMGYPVDQSYIDHSNLTHAGKLEGQLMLVVGGLDTNVNPAGTMRLVQALNEQDKDYELVFIPDGHHGCGCSGYGHRRIVSFFKKHLGPPGESAASSEVATPLEAALPLETAISSEVPTPLETATPSEAVTPAETTTSTELTPPSKDAAASNADAPKN</sequence>
<dbReference type="Gene3D" id="2.140.10.30">
    <property type="entry name" value="Dipeptidylpeptidase IV, N-terminal domain"/>
    <property type="match status" value="1"/>
</dbReference>
<comment type="catalytic activity">
    <reaction evidence="1">
        <text>Release of an N-terminal dipeptide, Xaa-Yaa-|-Zaa-, from a polypeptide, preferentially when Yaa is Pro, provided Zaa is neither Pro nor hydroxyproline.</text>
        <dbReference type="EC" id="3.4.14.5"/>
    </reaction>
</comment>
<dbReference type="PANTHER" id="PTHR11731:SF118">
    <property type="entry name" value="BLR1971 PROTEIN"/>
    <property type="match status" value="1"/>
</dbReference>
<keyword evidence="5" id="KW-0378">Hydrolase</keyword>
<evidence type="ECO:0000256" key="5">
    <source>
        <dbReference type="ARBA" id="ARBA00022438"/>
    </source>
</evidence>